<organism evidence="1 2">
    <name type="scientific">SAR86 cluster bacterium</name>
    <dbReference type="NCBI Taxonomy" id="2030880"/>
    <lineage>
        <taxon>Bacteria</taxon>
        <taxon>Pseudomonadati</taxon>
        <taxon>Pseudomonadota</taxon>
        <taxon>Gammaproteobacteria</taxon>
        <taxon>SAR86 cluster</taxon>
    </lineage>
</organism>
<evidence type="ECO:0000313" key="1">
    <source>
        <dbReference type="EMBL" id="URQ63087.1"/>
    </source>
</evidence>
<dbReference type="Pfam" id="PF04339">
    <property type="entry name" value="FemAB_like"/>
    <property type="match status" value="1"/>
</dbReference>
<evidence type="ECO:0000313" key="2">
    <source>
        <dbReference type="Proteomes" id="UP001056381"/>
    </source>
</evidence>
<dbReference type="Gene3D" id="3.40.630.30">
    <property type="match status" value="1"/>
</dbReference>
<dbReference type="SUPFAM" id="SSF55729">
    <property type="entry name" value="Acyl-CoA N-acyltransferases (Nat)"/>
    <property type="match status" value="1"/>
</dbReference>
<dbReference type="PANTHER" id="PTHR47017:SF1">
    <property type="entry name" value="ACYL-COA"/>
    <property type="match status" value="1"/>
</dbReference>
<accession>A0A9Q8TZE7</accession>
<dbReference type="AlphaFoldDB" id="A0A9Q8TZE7"/>
<dbReference type="EMBL" id="CP097966">
    <property type="protein sequence ID" value="URQ63087.1"/>
    <property type="molecule type" value="Genomic_DNA"/>
</dbReference>
<dbReference type="InterPro" id="IPR007434">
    <property type="entry name" value="FemAB-like"/>
</dbReference>
<dbReference type="InterPro" id="IPR016181">
    <property type="entry name" value="Acyl_CoA_acyltransferase"/>
</dbReference>
<dbReference type="PANTHER" id="PTHR47017">
    <property type="entry name" value="ACYL-COA"/>
    <property type="match status" value="1"/>
</dbReference>
<name>A0A9Q8TZE7_9GAMM</name>
<reference evidence="1" key="1">
    <citation type="submission" date="2022-05" db="EMBL/GenBank/DDBJ databases">
        <title>Single-amplified genomics reveal most streamlined microbe among free-living bacteria.</title>
        <authorList>
            <person name="Roda-Garcia J."/>
            <person name="Haro-Moreno J.M."/>
            <person name="Rodriguez-Valera F."/>
            <person name="Almagro-Moreno S."/>
            <person name="Lopez-Perez M."/>
        </authorList>
    </citation>
    <scope>NUCLEOTIDE SEQUENCE</scope>
    <source>
        <strain evidence="1">TMED112-D2-2</strain>
    </source>
</reference>
<proteinExistence type="predicted"/>
<gene>
    <name evidence="1" type="ORF">M9B40_05025</name>
</gene>
<dbReference type="Proteomes" id="UP001056381">
    <property type="component" value="Chromosome"/>
</dbReference>
<sequence length="365" mass="43449">MTYSIKKNCKQLKTTISQNQKEEDIFFSFEFLSALEESDCLDADSGWTPNYLVHETDTVIPFYEKENSHGEFVFDYAWANAYFRYGQRYYPKLVMSVPFTPVDGNRIFSKSNKDGMSALNSLVDYTRQNDFSSLHALFVAKEQRDIFSSQEFIERNDCNFVWKNQSYSDFDDFLEALSSRHRKNIKKERKYINSLGIEFEIVKNIKKEDWDDFYLFYALTYVKRGQKPYLNENFFLKLSSLKPQIIFAHKGGYRIAAALFFNNKDTLYGRYWGSKEEINYLHFEMCYYQGIELAIKQKKQNFDPGIQGHHKLKRGFEPIINTSFHWIKNSEFRKAIRKFCDEESKNIFQYFEQSKKYLPFKNAGI</sequence>
<protein>
    <submittedName>
        <fullName evidence="1">GNAT family N-acetyltransferase</fullName>
    </submittedName>
</protein>
<keyword evidence="2" id="KW-1185">Reference proteome</keyword>